<reference evidence="5 6" key="1">
    <citation type="submission" date="2020-02" db="EMBL/GenBank/DDBJ databases">
        <title>Genome assembly of a novel Clostridium senegalense strain.</title>
        <authorList>
            <person name="Gupta T.B."/>
            <person name="Jauregui R."/>
            <person name="Maclean P."/>
            <person name="Nawarathana A."/>
            <person name="Brightwell G."/>
        </authorList>
    </citation>
    <scope>NUCLEOTIDE SEQUENCE [LARGE SCALE GENOMIC DNA]</scope>
    <source>
        <strain evidence="5 6">AGRFS4</strain>
    </source>
</reference>
<gene>
    <name evidence="5" type="ORF">G3M99_05485</name>
</gene>
<dbReference type="InterPro" id="IPR005144">
    <property type="entry name" value="ATP-cone_dom"/>
</dbReference>
<accession>A0A6M0H2D4</accession>
<evidence type="ECO:0000256" key="3">
    <source>
        <dbReference type="PROSITE-ProRule" id="PRU00492"/>
    </source>
</evidence>
<name>A0A6M0H2D4_9CLOT</name>
<protein>
    <recommendedName>
        <fullName evidence="4">ATP-cone domain-containing protein</fullName>
    </recommendedName>
</protein>
<dbReference type="AlphaFoldDB" id="A0A6M0H2D4"/>
<evidence type="ECO:0000256" key="1">
    <source>
        <dbReference type="ARBA" id="ARBA00022741"/>
    </source>
</evidence>
<evidence type="ECO:0000313" key="5">
    <source>
        <dbReference type="EMBL" id="NEU04324.1"/>
    </source>
</evidence>
<evidence type="ECO:0000259" key="4">
    <source>
        <dbReference type="PROSITE" id="PS51161"/>
    </source>
</evidence>
<evidence type="ECO:0000313" key="6">
    <source>
        <dbReference type="Proteomes" id="UP000481872"/>
    </source>
</evidence>
<dbReference type="GO" id="GO:0005524">
    <property type="term" value="F:ATP binding"/>
    <property type="evidence" value="ECO:0007669"/>
    <property type="project" value="UniProtKB-UniRule"/>
</dbReference>
<dbReference type="Proteomes" id="UP000481872">
    <property type="component" value="Unassembled WGS sequence"/>
</dbReference>
<keyword evidence="2 3" id="KW-0067">ATP-binding</keyword>
<keyword evidence="6" id="KW-1185">Reference proteome</keyword>
<sequence length="87" mass="9743">MNIIKKNGRIEELKKDKIKVSIENAAKDSASMLNNSDVELLVSDIMKTLKELRGDGDTSSYEISGVVLHTLNKNKFDDILNSYAQNE</sequence>
<comment type="caution">
    <text evidence="5">The sequence shown here is derived from an EMBL/GenBank/DDBJ whole genome shotgun (WGS) entry which is preliminary data.</text>
</comment>
<dbReference type="RefSeq" id="WP_199869486.1">
    <property type="nucleotide sequence ID" value="NZ_JAAGPU010000007.1"/>
</dbReference>
<feature type="domain" description="ATP-cone" evidence="4">
    <location>
        <begin position="1"/>
        <end position="87"/>
    </location>
</feature>
<keyword evidence="1 3" id="KW-0547">Nucleotide-binding</keyword>
<proteinExistence type="predicted"/>
<organism evidence="5 6">
    <name type="scientific">Clostridium senegalense</name>
    <dbReference type="NCBI Taxonomy" id="1465809"/>
    <lineage>
        <taxon>Bacteria</taxon>
        <taxon>Bacillati</taxon>
        <taxon>Bacillota</taxon>
        <taxon>Clostridia</taxon>
        <taxon>Eubacteriales</taxon>
        <taxon>Clostridiaceae</taxon>
        <taxon>Clostridium</taxon>
    </lineage>
</organism>
<dbReference type="Pfam" id="PF03477">
    <property type="entry name" value="ATP-cone"/>
    <property type="match status" value="1"/>
</dbReference>
<evidence type="ECO:0000256" key="2">
    <source>
        <dbReference type="ARBA" id="ARBA00022840"/>
    </source>
</evidence>
<dbReference type="EMBL" id="JAAGPU010000007">
    <property type="protein sequence ID" value="NEU04324.1"/>
    <property type="molecule type" value="Genomic_DNA"/>
</dbReference>
<dbReference type="PROSITE" id="PS51161">
    <property type="entry name" value="ATP_CONE"/>
    <property type="match status" value="1"/>
</dbReference>